<comment type="catalytic activity">
    <reaction evidence="5">
        <text>glycyl-tRNA(Gly) + acetyl-CoA = N-acetylglycyl-tRNA(Gly) + CoA + H(+)</text>
        <dbReference type="Rhea" id="RHEA:81867"/>
        <dbReference type="Rhea" id="RHEA-COMP:9683"/>
        <dbReference type="Rhea" id="RHEA-COMP:19766"/>
        <dbReference type="ChEBI" id="CHEBI:15378"/>
        <dbReference type="ChEBI" id="CHEBI:57287"/>
        <dbReference type="ChEBI" id="CHEBI:57288"/>
        <dbReference type="ChEBI" id="CHEBI:78522"/>
        <dbReference type="ChEBI" id="CHEBI:232036"/>
    </reaction>
</comment>
<dbReference type="PROSITE" id="PS51186">
    <property type="entry name" value="GNAT"/>
    <property type="match status" value="1"/>
</dbReference>
<dbReference type="GO" id="GO:0005840">
    <property type="term" value="C:ribosome"/>
    <property type="evidence" value="ECO:0007669"/>
    <property type="project" value="UniProtKB-KW"/>
</dbReference>
<dbReference type="Proteomes" id="UP000540989">
    <property type="component" value="Unassembled WGS sequence"/>
</dbReference>
<keyword evidence="1" id="KW-0678">Repressor</keyword>
<keyword evidence="3" id="KW-0808">Transferase</keyword>
<comment type="caution">
    <text evidence="7">The sequence shown here is derived from an EMBL/GenBank/DDBJ whole genome shotgun (WGS) entry which is preliminary data.</text>
</comment>
<sequence length="179" mass="19941">MSSSATNFRIEPLGDHDRSGFACEAAPLERYLKEQAGQEGRKGVAATFLLLTDDDLIAGFYTLSSTNIRTDDLSAELVKKLKLPRYQHLPATLLGRLARDTSFRGQGIGELLLLDALKRAHRHSKEIASIAVIVDAKDQRAVRFYKDFGFEEFADSKDRLFIRMDTIGKLGLPLQGDAR</sequence>
<proteinExistence type="predicted"/>
<reference evidence="7 8" key="1">
    <citation type="submission" date="2020-08" db="EMBL/GenBank/DDBJ databases">
        <title>Genomic Encyclopedia of Type Strains, Phase IV (KMG-V): Genome sequencing to study the core and pangenomes of soil and plant-associated prokaryotes.</title>
        <authorList>
            <person name="Whitman W."/>
        </authorList>
    </citation>
    <scope>NUCLEOTIDE SEQUENCE [LARGE SCALE GENOMIC DNA]</scope>
    <source>
        <strain evidence="7 8">M8UP14</strain>
    </source>
</reference>
<name>A0A7W7ZIV2_9BACT</name>
<dbReference type="Pfam" id="PF13673">
    <property type="entry name" value="Acetyltransf_10"/>
    <property type="match status" value="1"/>
</dbReference>
<evidence type="ECO:0000256" key="1">
    <source>
        <dbReference type="ARBA" id="ARBA00022491"/>
    </source>
</evidence>
<dbReference type="RefSeq" id="WP_184223173.1">
    <property type="nucleotide sequence ID" value="NZ_JACHIP010000018.1"/>
</dbReference>
<keyword evidence="7" id="KW-0687">Ribonucleoprotein</keyword>
<evidence type="ECO:0000256" key="2">
    <source>
        <dbReference type="ARBA" id="ARBA00022649"/>
    </source>
</evidence>
<dbReference type="SUPFAM" id="SSF55729">
    <property type="entry name" value="Acyl-CoA N-acyltransferases (Nat)"/>
    <property type="match status" value="1"/>
</dbReference>
<keyword evidence="4" id="KW-0012">Acyltransferase</keyword>
<dbReference type="PANTHER" id="PTHR36449">
    <property type="entry name" value="ACETYLTRANSFERASE-RELATED"/>
    <property type="match status" value="1"/>
</dbReference>
<dbReference type="Gene3D" id="3.40.630.30">
    <property type="match status" value="1"/>
</dbReference>
<evidence type="ECO:0000256" key="5">
    <source>
        <dbReference type="ARBA" id="ARBA00049880"/>
    </source>
</evidence>
<keyword evidence="7" id="KW-0689">Ribosomal protein</keyword>
<dbReference type="AlphaFoldDB" id="A0A7W7ZIV2"/>
<evidence type="ECO:0000259" key="6">
    <source>
        <dbReference type="PROSITE" id="PS51186"/>
    </source>
</evidence>
<evidence type="ECO:0000313" key="7">
    <source>
        <dbReference type="EMBL" id="MBB5060715.1"/>
    </source>
</evidence>
<evidence type="ECO:0000256" key="4">
    <source>
        <dbReference type="ARBA" id="ARBA00023315"/>
    </source>
</evidence>
<dbReference type="InterPro" id="IPR000182">
    <property type="entry name" value="GNAT_dom"/>
</dbReference>
<evidence type="ECO:0000313" key="8">
    <source>
        <dbReference type="Proteomes" id="UP000540989"/>
    </source>
</evidence>
<feature type="domain" description="N-acetyltransferase" evidence="6">
    <location>
        <begin position="8"/>
        <end position="173"/>
    </location>
</feature>
<organism evidence="7 8">
    <name type="scientific">Granulicella aggregans</name>
    <dbReference type="NCBI Taxonomy" id="474949"/>
    <lineage>
        <taxon>Bacteria</taxon>
        <taxon>Pseudomonadati</taxon>
        <taxon>Acidobacteriota</taxon>
        <taxon>Terriglobia</taxon>
        <taxon>Terriglobales</taxon>
        <taxon>Acidobacteriaceae</taxon>
        <taxon>Granulicella</taxon>
    </lineage>
</organism>
<evidence type="ECO:0000256" key="3">
    <source>
        <dbReference type="ARBA" id="ARBA00022679"/>
    </source>
</evidence>
<gene>
    <name evidence="7" type="ORF">HDF16_005451</name>
</gene>
<keyword evidence="2" id="KW-1277">Toxin-antitoxin system</keyword>
<dbReference type="EMBL" id="JACHIP010000018">
    <property type="protein sequence ID" value="MBB5060715.1"/>
    <property type="molecule type" value="Genomic_DNA"/>
</dbReference>
<dbReference type="GO" id="GO:0016747">
    <property type="term" value="F:acyltransferase activity, transferring groups other than amino-acyl groups"/>
    <property type="evidence" value="ECO:0007669"/>
    <property type="project" value="InterPro"/>
</dbReference>
<keyword evidence="8" id="KW-1185">Reference proteome</keyword>
<dbReference type="InterPro" id="IPR016181">
    <property type="entry name" value="Acyl_CoA_acyltransferase"/>
</dbReference>
<accession>A0A7W7ZIV2</accession>
<dbReference type="PANTHER" id="PTHR36449:SF1">
    <property type="entry name" value="ACETYLTRANSFERASE"/>
    <property type="match status" value="1"/>
</dbReference>
<protein>
    <submittedName>
        <fullName evidence="7">Ribosomal protein S18 acetylase RimI-like enzyme</fullName>
    </submittedName>
</protein>